<feature type="domain" description="6-phosphogluconate dehydrogenase NADP-binding" evidence="3">
    <location>
        <begin position="8"/>
        <end position="154"/>
    </location>
</feature>
<evidence type="ECO:0000259" key="4">
    <source>
        <dbReference type="Pfam" id="PF21761"/>
    </source>
</evidence>
<gene>
    <name evidence="5" type="ORF">KGD84_30830</name>
</gene>
<protein>
    <submittedName>
        <fullName evidence="5">NAD(P)-dependent oxidoreductase</fullName>
    </submittedName>
</protein>
<dbReference type="Pfam" id="PF21761">
    <property type="entry name" value="RedAm-like_C"/>
    <property type="match status" value="1"/>
</dbReference>
<proteinExistence type="inferred from homology"/>
<dbReference type="Gene3D" id="1.10.1040.10">
    <property type="entry name" value="N-(1-d-carboxylethyl)-l-norvaline Dehydrogenase, domain 2"/>
    <property type="match status" value="1"/>
</dbReference>
<accession>A0ABX8BM46</accession>
<reference evidence="5 6" key="1">
    <citation type="submission" date="2021-05" db="EMBL/GenBank/DDBJ databases">
        <title>Direct Submission.</title>
        <authorList>
            <person name="Li K."/>
            <person name="Gao J."/>
        </authorList>
    </citation>
    <scope>NUCLEOTIDE SEQUENCE [LARGE SCALE GENOMIC DNA]</scope>
    <source>
        <strain evidence="5 6">Mg02</strain>
    </source>
</reference>
<dbReference type="PANTHER" id="PTHR43580">
    <property type="entry name" value="OXIDOREDUCTASE GLYR1-RELATED"/>
    <property type="match status" value="1"/>
</dbReference>
<keyword evidence="2" id="KW-0560">Oxidoreductase</keyword>
<name>A0ABX8BM46_9ACTN</name>
<dbReference type="SUPFAM" id="SSF48179">
    <property type="entry name" value="6-phosphogluconate dehydrogenase C-terminal domain-like"/>
    <property type="match status" value="1"/>
</dbReference>
<comment type="similarity">
    <text evidence="1">Belongs to the HIBADH-related family.</text>
</comment>
<dbReference type="InterPro" id="IPR015815">
    <property type="entry name" value="HIBADH-related"/>
</dbReference>
<dbReference type="PIRSF" id="PIRSF000103">
    <property type="entry name" value="HIBADH"/>
    <property type="match status" value="1"/>
</dbReference>
<dbReference type="PANTHER" id="PTHR43580:SF2">
    <property type="entry name" value="CYTOKINE-LIKE NUCLEAR FACTOR N-PAC"/>
    <property type="match status" value="1"/>
</dbReference>
<sequence>MEENPAPVTVIGLGPMGAAMARAFLDRGHTVTVWNRTAAKAEPLVALGATAAPTVADALRANELAVLSLTDYAAVYDLLTPAADALAGRVIVNLSSDTPDRAREASAWLAGHGAHHLTGGVQADPSGIGAPGTSTFYSGPREVFDRYADTLSVLTGTDYRGEDPALAPLHYQLGMDLFWTGLAGWLHSVAVARAHGVSAQEFLPQAASTAASLEQMFRFYSPRVDAGEHGGDAERLSMAAASIEHVVDTADRAGVDPALPAAVLALARAGVDRGHADESLTSLLHLLHRA</sequence>
<evidence type="ECO:0000256" key="1">
    <source>
        <dbReference type="ARBA" id="ARBA00009080"/>
    </source>
</evidence>
<dbReference type="SUPFAM" id="SSF51735">
    <property type="entry name" value="NAD(P)-binding Rossmann-fold domains"/>
    <property type="match status" value="1"/>
</dbReference>
<dbReference type="InterPro" id="IPR008927">
    <property type="entry name" value="6-PGluconate_DH-like_C_sf"/>
</dbReference>
<evidence type="ECO:0000313" key="5">
    <source>
        <dbReference type="EMBL" id="QUX22638.1"/>
    </source>
</evidence>
<keyword evidence="6" id="KW-1185">Reference proteome</keyword>
<dbReference type="InterPro" id="IPR048666">
    <property type="entry name" value="RedAm-like_C"/>
</dbReference>
<evidence type="ECO:0000313" key="6">
    <source>
        <dbReference type="Proteomes" id="UP000676079"/>
    </source>
</evidence>
<organism evidence="5 6">
    <name type="scientific">Nocardiopsis changdeensis</name>
    <dbReference type="NCBI Taxonomy" id="2831969"/>
    <lineage>
        <taxon>Bacteria</taxon>
        <taxon>Bacillati</taxon>
        <taxon>Actinomycetota</taxon>
        <taxon>Actinomycetes</taxon>
        <taxon>Streptosporangiales</taxon>
        <taxon>Nocardiopsidaceae</taxon>
        <taxon>Nocardiopsis</taxon>
    </lineage>
</organism>
<dbReference type="RefSeq" id="WP_220563855.1">
    <property type="nucleotide sequence ID" value="NZ_CP074133.1"/>
</dbReference>
<dbReference type="InterPro" id="IPR013328">
    <property type="entry name" value="6PGD_dom2"/>
</dbReference>
<feature type="domain" description="NADPH-dependent reductive aminase-like C-terminal" evidence="4">
    <location>
        <begin position="163"/>
        <end position="288"/>
    </location>
</feature>
<dbReference type="Gene3D" id="3.40.50.720">
    <property type="entry name" value="NAD(P)-binding Rossmann-like Domain"/>
    <property type="match status" value="1"/>
</dbReference>
<dbReference type="InterPro" id="IPR006115">
    <property type="entry name" value="6PGDH_NADP-bd"/>
</dbReference>
<dbReference type="EMBL" id="CP074133">
    <property type="protein sequence ID" value="QUX22638.1"/>
    <property type="molecule type" value="Genomic_DNA"/>
</dbReference>
<evidence type="ECO:0000256" key="2">
    <source>
        <dbReference type="ARBA" id="ARBA00023002"/>
    </source>
</evidence>
<dbReference type="Pfam" id="PF03446">
    <property type="entry name" value="NAD_binding_2"/>
    <property type="match status" value="1"/>
</dbReference>
<evidence type="ECO:0000259" key="3">
    <source>
        <dbReference type="Pfam" id="PF03446"/>
    </source>
</evidence>
<dbReference type="InterPro" id="IPR051265">
    <property type="entry name" value="HIBADH-related_NP60_sf"/>
</dbReference>
<dbReference type="Proteomes" id="UP000676079">
    <property type="component" value="Chromosome"/>
</dbReference>
<dbReference type="InterPro" id="IPR036291">
    <property type="entry name" value="NAD(P)-bd_dom_sf"/>
</dbReference>